<dbReference type="InterPro" id="IPR018252">
    <property type="entry name" value="Annexin_repeat_CS"/>
</dbReference>
<dbReference type="EMBL" id="CAXKWB010021287">
    <property type="protein sequence ID" value="CAL4123081.1"/>
    <property type="molecule type" value="Genomic_DNA"/>
</dbReference>
<dbReference type="GO" id="GO:0005737">
    <property type="term" value="C:cytoplasm"/>
    <property type="evidence" value="ECO:0007669"/>
    <property type="project" value="TreeGrafter"/>
</dbReference>
<dbReference type="GO" id="GO:0001786">
    <property type="term" value="F:phosphatidylserine binding"/>
    <property type="evidence" value="ECO:0007669"/>
    <property type="project" value="TreeGrafter"/>
</dbReference>
<proteinExistence type="inferred from homology"/>
<dbReference type="SMART" id="SM00335">
    <property type="entry name" value="ANX"/>
    <property type="match status" value="2"/>
</dbReference>
<dbReference type="GO" id="GO:0005634">
    <property type="term" value="C:nucleus"/>
    <property type="evidence" value="ECO:0007669"/>
    <property type="project" value="TreeGrafter"/>
</dbReference>
<organism evidence="7 8">
    <name type="scientific">Meganyctiphanes norvegica</name>
    <name type="common">Northern krill</name>
    <name type="synonym">Thysanopoda norvegica</name>
    <dbReference type="NCBI Taxonomy" id="48144"/>
    <lineage>
        <taxon>Eukaryota</taxon>
        <taxon>Metazoa</taxon>
        <taxon>Ecdysozoa</taxon>
        <taxon>Arthropoda</taxon>
        <taxon>Crustacea</taxon>
        <taxon>Multicrustacea</taxon>
        <taxon>Malacostraca</taxon>
        <taxon>Eumalacostraca</taxon>
        <taxon>Eucarida</taxon>
        <taxon>Euphausiacea</taxon>
        <taxon>Euphausiidae</taxon>
        <taxon>Meganyctiphanes</taxon>
    </lineage>
</organism>
<comment type="similarity">
    <text evidence="1 6">Belongs to the annexin family.</text>
</comment>
<dbReference type="FunFam" id="1.10.220.10:FF:000001">
    <property type="entry name" value="Annexin"/>
    <property type="match status" value="1"/>
</dbReference>
<evidence type="ECO:0000256" key="5">
    <source>
        <dbReference type="ARBA" id="ARBA00023302"/>
    </source>
</evidence>
<dbReference type="PANTHER" id="PTHR10502:SF102">
    <property type="entry name" value="ANNEXIN B11"/>
    <property type="match status" value="1"/>
</dbReference>
<evidence type="ECO:0000256" key="4">
    <source>
        <dbReference type="ARBA" id="ARBA00023216"/>
    </source>
</evidence>
<evidence type="ECO:0000313" key="8">
    <source>
        <dbReference type="Proteomes" id="UP001497623"/>
    </source>
</evidence>
<evidence type="ECO:0000313" key="7">
    <source>
        <dbReference type="EMBL" id="CAL4123081.1"/>
    </source>
</evidence>
<evidence type="ECO:0000256" key="6">
    <source>
        <dbReference type="RuleBase" id="RU003540"/>
    </source>
</evidence>
<keyword evidence="2 6" id="KW-0677">Repeat</keyword>
<dbReference type="PANTHER" id="PTHR10502">
    <property type="entry name" value="ANNEXIN"/>
    <property type="match status" value="1"/>
</dbReference>
<dbReference type="GO" id="GO:0012506">
    <property type="term" value="C:vesicle membrane"/>
    <property type="evidence" value="ECO:0007669"/>
    <property type="project" value="TreeGrafter"/>
</dbReference>
<dbReference type="FunFam" id="1.10.220.10:FF:000002">
    <property type="entry name" value="Annexin"/>
    <property type="match status" value="1"/>
</dbReference>
<evidence type="ECO:0000256" key="2">
    <source>
        <dbReference type="ARBA" id="ARBA00022737"/>
    </source>
</evidence>
<keyword evidence="5 6" id="KW-0111">Calcium/phospholipid-binding</keyword>
<dbReference type="Gene3D" id="1.10.220.10">
    <property type="entry name" value="Annexin"/>
    <property type="match status" value="2"/>
</dbReference>
<sequence length="332" mass="37946">MADSQYQGRIRYDNIFQSSMTEFGHANHKGLRVIVRGDHRLRNLMTGDENISQLAPLLKICDCQSKYMRSVIHTFVNKNQLKNHFKNPRISLTQCQLTLRMYDMNKLIPKVGSEVAGMEGILRKGHLIQVGTLIWRTRIMSSEFSRSLDDDLQSELSGQFKYLMRGLVAGGRDEDPTKDASRARKDAQDLYDAGVGTNNGTDEAEFIRIMNLRSYPQLQETFEAYENIAQEPIENAINKEFKGDMAKGLLAIIQRVKDPLGFYCERLHQSMAGAGTDDKTLIRILVCRSEVDLHNILLRYKEMYKKELIDDIKDDTNGDYGKLLVAICKPRT</sequence>
<keyword evidence="4 6" id="KW-0041">Annexin</keyword>
<accession>A0AAV2RGC4</accession>
<dbReference type="PROSITE" id="PS51897">
    <property type="entry name" value="ANNEXIN_2"/>
    <property type="match status" value="2"/>
</dbReference>
<dbReference type="AlphaFoldDB" id="A0AAV2RGC4"/>
<reference evidence="7 8" key="1">
    <citation type="submission" date="2024-05" db="EMBL/GenBank/DDBJ databases">
        <authorList>
            <person name="Wallberg A."/>
        </authorList>
    </citation>
    <scope>NUCLEOTIDE SEQUENCE [LARGE SCALE GENOMIC DNA]</scope>
</reference>
<keyword evidence="3 6" id="KW-0106">Calcium</keyword>
<dbReference type="Proteomes" id="UP001497623">
    <property type="component" value="Unassembled WGS sequence"/>
</dbReference>
<dbReference type="PROSITE" id="PS00223">
    <property type="entry name" value="ANNEXIN_1"/>
    <property type="match status" value="1"/>
</dbReference>
<dbReference type="GO" id="GO:0005886">
    <property type="term" value="C:plasma membrane"/>
    <property type="evidence" value="ECO:0007669"/>
    <property type="project" value="TreeGrafter"/>
</dbReference>
<keyword evidence="8" id="KW-1185">Reference proteome</keyword>
<dbReference type="SUPFAM" id="SSF47874">
    <property type="entry name" value="Annexin"/>
    <property type="match status" value="1"/>
</dbReference>
<evidence type="ECO:0000256" key="1">
    <source>
        <dbReference type="ARBA" id="ARBA00007831"/>
    </source>
</evidence>
<dbReference type="InterPro" id="IPR018502">
    <property type="entry name" value="Annexin_repeat"/>
</dbReference>
<dbReference type="PRINTS" id="PR00196">
    <property type="entry name" value="ANNEXIN"/>
</dbReference>
<name>A0AAV2RGC4_MEGNR</name>
<evidence type="ECO:0000256" key="3">
    <source>
        <dbReference type="ARBA" id="ARBA00022837"/>
    </source>
</evidence>
<feature type="non-terminal residue" evidence="7">
    <location>
        <position position="332"/>
    </location>
</feature>
<comment type="caution">
    <text evidence="7">The sequence shown here is derived from an EMBL/GenBank/DDBJ whole genome shotgun (WGS) entry which is preliminary data.</text>
</comment>
<gene>
    <name evidence="7" type="ORF">MNOR_LOCUS23778</name>
</gene>
<dbReference type="GO" id="GO:0005509">
    <property type="term" value="F:calcium ion binding"/>
    <property type="evidence" value="ECO:0007669"/>
    <property type="project" value="InterPro"/>
</dbReference>
<dbReference type="GO" id="GO:0005544">
    <property type="term" value="F:calcium-dependent phospholipid binding"/>
    <property type="evidence" value="ECO:0007669"/>
    <property type="project" value="UniProtKB-KW"/>
</dbReference>
<dbReference type="InterPro" id="IPR001464">
    <property type="entry name" value="Annexin"/>
</dbReference>
<protein>
    <recommendedName>
        <fullName evidence="6">Annexin</fullName>
    </recommendedName>
</protein>
<dbReference type="InterPro" id="IPR037104">
    <property type="entry name" value="Annexin_sf"/>
</dbReference>
<comment type="domain">
    <text evidence="6">A pair of annexin repeats may form one binding site for calcium and phospholipid.</text>
</comment>
<dbReference type="Pfam" id="PF00191">
    <property type="entry name" value="Annexin"/>
    <property type="match status" value="2"/>
</dbReference>